<feature type="domain" description="Homeobox" evidence="5">
    <location>
        <begin position="16"/>
        <end position="76"/>
    </location>
</feature>
<feature type="region of interest" description="Disordered" evidence="4">
    <location>
        <begin position="456"/>
        <end position="516"/>
    </location>
</feature>
<dbReference type="PANTHER" id="PTHR47713:SF2">
    <property type="entry name" value="HOMEODOMAIN-LIKE SUPERFAMILY PROTEIN"/>
    <property type="match status" value="1"/>
</dbReference>
<evidence type="ECO:0000256" key="3">
    <source>
        <dbReference type="RuleBase" id="RU000682"/>
    </source>
</evidence>
<keyword evidence="2 3" id="KW-0238">DNA-binding</keyword>
<dbReference type="GO" id="GO:0005634">
    <property type="term" value="C:nucleus"/>
    <property type="evidence" value="ECO:0007669"/>
    <property type="project" value="UniProtKB-SubCell"/>
</dbReference>
<proteinExistence type="predicted"/>
<dbReference type="Proteomes" id="UP001187471">
    <property type="component" value="Unassembled WGS sequence"/>
</dbReference>
<dbReference type="PROSITE" id="PS50071">
    <property type="entry name" value="HOMEOBOX_2"/>
    <property type="match status" value="1"/>
</dbReference>
<comment type="caution">
    <text evidence="6">The sequence shown here is derived from an EMBL/GenBank/DDBJ whole genome shotgun (WGS) entry which is preliminary data.</text>
</comment>
<evidence type="ECO:0000313" key="6">
    <source>
        <dbReference type="EMBL" id="KAK2990908.1"/>
    </source>
</evidence>
<feature type="compositionally biased region" description="Basic and acidic residues" evidence="4">
    <location>
        <begin position="460"/>
        <end position="476"/>
    </location>
</feature>
<evidence type="ECO:0000256" key="2">
    <source>
        <dbReference type="PROSITE-ProRule" id="PRU00108"/>
    </source>
</evidence>
<keyword evidence="2 3" id="KW-0539">Nucleus</keyword>
<dbReference type="SMART" id="SM00389">
    <property type="entry name" value="HOX"/>
    <property type="match status" value="1"/>
</dbReference>
<reference evidence="6" key="1">
    <citation type="submission" date="2022-12" db="EMBL/GenBank/DDBJ databases">
        <title>Draft genome assemblies for two species of Escallonia (Escalloniales).</title>
        <authorList>
            <person name="Chanderbali A."/>
            <person name="Dervinis C."/>
            <person name="Anghel I."/>
            <person name="Soltis D."/>
            <person name="Soltis P."/>
            <person name="Zapata F."/>
        </authorList>
    </citation>
    <scope>NUCLEOTIDE SEQUENCE</scope>
    <source>
        <strain evidence="6">UCBG92.1500</strain>
        <tissue evidence="6">Leaf</tissue>
    </source>
</reference>
<feature type="DNA-binding region" description="Homeobox" evidence="2">
    <location>
        <begin position="18"/>
        <end position="77"/>
    </location>
</feature>
<dbReference type="CDD" id="cd00086">
    <property type="entry name" value="homeodomain"/>
    <property type="match status" value="1"/>
</dbReference>
<dbReference type="AlphaFoldDB" id="A0AA88RTW3"/>
<dbReference type="EMBL" id="JAVXUO010000598">
    <property type="protein sequence ID" value="KAK2990908.1"/>
    <property type="molecule type" value="Genomic_DNA"/>
</dbReference>
<feature type="region of interest" description="Disordered" evidence="4">
    <location>
        <begin position="1"/>
        <end position="26"/>
    </location>
</feature>
<evidence type="ECO:0000259" key="5">
    <source>
        <dbReference type="PROSITE" id="PS50071"/>
    </source>
</evidence>
<keyword evidence="7" id="KW-1185">Reference proteome</keyword>
<comment type="subcellular location">
    <subcellularLocation>
        <location evidence="1 2 3">Nucleus</location>
    </subcellularLocation>
</comment>
<dbReference type="GO" id="GO:0003677">
    <property type="term" value="F:DNA binding"/>
    <property type="evidence" value="ECO:0007669"/>
    <property type="project" value="UniProtKB-UniRule"/>
</dbReference>
<accession>A0AA88RTW3</accession>
<name>A0AA88RTW3_9ASTE</name>
<gene>
    <name evidence="6" type="ORF">RJ640_011677</name>
</gene>
<feature type="region of interest" description="Disordered" evidence="4">
    <location>
        <begin position="141"/>
        <end position="175"/>
    </location>
</feature>
<feature type="compositionally biased region" description="Basic and acidic residues" evidence="4">
    <location>
        <begin position="9"/>
        <end position="18"/>
    </location>
</feature>
<evidence type="ECO:0000256" key="4">
    <source>
        <dbReference type="SAM" id="MobiDB-lite"/>
    </source>
</evidence>
<evidence type="ECO:0000313" key="7">
    <source>
        <dbReference type="Proteomes" id="UP001187471"/>
    </source>
</evidence>
<dbReference type="Gene3D" id="1.10.10.60">
    <property type="entry name" value="Homeodomain-like"/>
    <property type="match status" value="1"/>
</dbReference>
<organism evidence="6 7">
    <name type="scientific">Escallonia rubra</name>
    <dbReference type="NCBI Taxonomy" id="112253"/>
    <lineage>
        <taxon>Eukaryota</taxon>
        <taxon>Viridiplantae</taxon>
        <taxon>Streptophyta</taxon>
        <taxon>Embryophyta</taxon>
        <taxon>Tracheophyta</taxon>
        <taxon>Spermatophyta</taxon>
        <taxon>Magnoliopsida</taxon>
        <taxon>eudicotyledons</taxon>
        <taxon>Gunneridae</taxon>
        <taxon>Pentapetalae</taxon>
        <taxon>asterids</taxon>
        <taxon>campanulids</taxon>
        <taxon>Escalloniales</taxon>
        <taxon>Escalloniaceae</taxon>
        <taxon>Escallonia</taxon>
    </lineage>
</organism>
<evidence type="ECO:0000256" key="1">
    <source>
        <dbReference type="ARBA" id="ARBA00004123"/>
    </source>
</evidence>
<keyword evidence="2 3" id="KW-0371">Homeobox</keyword>
<dbReference type="PANTHER" id="PTHR47713">
    <property type="entry name" value="HOMEODOMAIN-LIKE SUPERFAMILY PROTEIN"/>
    <property type="match status" value="1"/>
</dbReference>
<sequence>MEDSCEVQSDEHRSLPEKKPKRMVKTPSQVEALENFYDEHKYPTEFMKLELAESIGLTEKQVSGWFCHRRLKDKKLLNGEAYAHGRQDRSSGVIQDHGSGLKQDSCGSTKQGDYRHYDAREVESRRLAGEDLSAADLRYELGSHQTGNNSSTDDTSSGSRSPLEDSRPPQNTDPFIMASSRYLPQIAQSVSIDMNSLKGRTGPAGYLKVKGMVENSAITSVKRQLGRHYREDGPPLCVEFEPLPPGAFESPIKDPVDGSYYAGEHFPFQADGHPYKQPDPVPRYKGYNSKINNYNSRLDETSSKMMHGSKHFENYLHQQFKQKPSSNQRNHFLGSNPSMEMHEDAGETSVYDLMDNNEMKAKHGYARTMMDSVSSHHLHHYGGEVTNKQTEPRVRNYDDMNPKVAQRERIQSTPMMLKHGEFLDMKEKGQPRRMSKEGDLNGERRKISKHSDLVPVKTRPTNEMRAAKRVRDEYRQQQHLRKAATTKLPPLTNKTRCAAEVPSSFSEDETAVTSSS</sequence>
<protein>
    <recommendedName>
        <fullName evidence="5">Homeobox domain-containing protein</fullName>
    </recommendedName>
</protein>
<dbReference type="Pfam" id="PF00046">
    <property type="entry name" value="Homeodomain"/>
    <property type="match status" value="1"/>
</dbReference>
<feature type="compositionally biased region" description="Low complexity" evidence="4">
    <location>
        <begin position="146"/>
        <end position="159"/>
    </location>
</feature>
<feature type="region of interest" description="Disordered" evidence="4">
    <location>
        <begin position="84"/>
        <end position="115"/>
    </location>
</feature>
<dbReference type="SUPFAM" id="SSF46689">
    <property type="entry name" value="Homeodomain-like"/>
    <property type="match status" value="1"/>
</dbReference>
<dbReference type="InterPro" id="IPR001356">
    <property type="entry name" value="HD"/>
</dbReference>
<dbReference type="InterPro" id="IPR009057">
    <property type="entry name" value="Homeodomain-like_sf"/>
</dbReference>